<gene>
    <name evidence="2" type="ORF">SAMN05920897_101128</name>
</gene>
<protein>
    <recommendedName>
        <fullName evidence="4">II family cellulose-binding protein</fullName>
    </recommendedName>
</protein>
<evidence type="ECO:0000256" key="1">
    <source>
        <dbReference type="SAM" id="Phobius"/>
    </source>
</evidence>
<dbReference type="InterPro" id="IPR021279">
    <property type="entry name" value="DUF2721"/>
</dbReference>
<keyword evidence="3" id="KW-1185">Reference proteome</keyword>
<reference evidence="2 3" key="1">
    <citation type="submission" date="2017-01" db="EMBL/GenBank/DDBJ databases">
        <authorList>
            <person name="Mah S.A."/>
            <person name="Swanson W.J."/>
            <person name="Moy G.W."/>
            <person name="Vacquier V.D."/>
        </authorList>
    </citation>
    <scope>NUCLEOTIDE SEQUENCE [LARGE SCALE GENOMIC DNA]</scope>
    <source>
        <strain evidence="2 3">ASpG1</strain>
    </source>
</reference>
<evidence type="ECO:0000313" key="3">
    <source>
        <dbReference type="Proteomes" id="UP000186400"/>
    </source>
</evidence>
<accession>A0A1N6N938</accession>
<dbReference type="RefSeq" id="WP_076487358.1">
    <property type="nucleotide sequence ID" value="NZ_FTMS01000001.1"/>
</dbReference>
<evidence type="ECO:0000313" key="2">
    <source>
        <dbReference type="EMBL" id="SIP88558.1"/>
    </source>
</evidence>
<feature type="transmembrane region" description="Helical" evidence="1">
    <location>
        <begin position="90"/>
        <end position="111"/>
    </location>
</feature>
<keyword evidence="1" id="KW-0812">Transmembrane</keyword>
<organism evidence="2 3">
    <name type="scientific">Alkalispirochaeta americana</name>
    <dbReference type="NCBI Taxonomy" id="159291"/>
    <lineage>
        <taxon>Bacteria</taxon>
        <taxon>Pseudomonadati</taxon>
        <taxon>Spirochaetota</taxon>
        <taxon>Spirochaetia</taxon>
        <taxon>Spirochaetales</taxon>
        <taxon>Spirochaetaceae</taxon>
        <taxon>Alkalispirochaeta</taxon>
    </lineage>
</organism>
<name>A0A1N6N938_9SPIO</name>
<feature type="transmembrane region" description="Helical" evidence="1">
    <location>
        <begin position="61"/>
        <end position="84"/>
    </location>
</feature>
<keyword evidence="1" id="KW-1133">Transmembrane helix</keyword>
<dbReference type="EMBL" id="FTMS01000001">
    <property type="protein sequence ID" value="SIP88558.1"/>
    <property type="molecule type" value="Genomic_DNA"/>
</dbReference>
<dbReference type="OrthoDB" id="9813525at2"/>
<dbReference type="Proteomes" id="UP000186400">
    <property type="component" value="Unassembled WGS sequence"/>
</dbReference>
<keyword evidence="1" id="KW-0472">Membrane</keyword>
<dbReference type="STRING" id="159291.SAMN05920897_101128"/>
<dbReference type="AlphaFoldDB" id="A0A1N6N938"/>
<evidence type="ECO:0008006" key="4">
    <source>
        <dbReference type="Google" id="ProtNLM"/>
    </source>
</evidence>
<sequence length="133" mass="14800">MDFTLTTPALLFPGISLLLLAYTNRFITLAGLVRQLHQQYQQDPKTHVAGQITNLRLRLKIIVWMQAMGVTSFFLCVVTMLLLFMGRILAGEFLFIAALAAMLASLALSLWEVNISIGALQLQLADMDEPCDD</sequence>
<proteinExistence type="predicted"/>
<feature type="transmembrane region" description="Helical" evidence="1">
    <location>
        <begin position="12"/>
        <end position="33"/>
    </location>
</feature>
<dbReference type="Pfam" id="PF11026">
    <property type="entry name" value="DUF2721"/>
    <property type="match status" value="1"/>
</dbReference>